<evidence type="ECO:0000313" key="3">
    <source>
        <dbReference type="Proteomes" id="UP000004129"/>
    </source>
</evidence>
<proteinExistence type="predicted"/>
<evidence type="ECO:0008006" key="4">
    <source>
        <dbReference type="Google" id="ProtNLM"/>
    </source>
</evidence>
<dbReference type="Proteomes" id="UP000004129">
    <property type="component" value="Unassembled WGS sequence"/>
</dbReference>
<evidence type="ECO:0000313" key="2">
    <source>
        <dbReference type="EMBL" id="EHG22494.1"/>
    </source>
</evidence>
<sequence length="235" mass="26124">MVRQSPSPQNVFRSRRSLWDTLIKSVSELLAQPTSLFTLLAVLIFILGYLHMRRIQFTTSMLINVALMLALTIVLHQLRLFHMPQGGSVTLGAMVPLLFLTYRYGAGVGCLAGFLYGMINLMQDAFIVHPLQVLFDYPLPYMALALAAVLPGRFYAGALLAFAGRFLCHYISGVVFFGSYAPPDTSPYLYSLVFNATYLVPEAIICLIVLRVLPVPRLLAAMDQRTPLYGAKLTQ</sequence>
<dbReference type="GO" id="GO:0005886">
    <property type="term" value="C:plasma membrane"/>
    <property type="evidence" value="ECO:0007669"/>
    <property type="project" value="InterPro"/>
</dbReference>
<evidence type="ECO:0000256" key="1">
    <source>
        <dbReference type="SAM" id="Phobius"/>
    </source>
</evidence>
<dbReference type="Gene3D" id="1.10.1760.20">
    <property type="match status" value="1"/>
</dbReference>
<gene>
    <name evidence="2" type="ORF">HMPREF9334_00121</name>
</gene>
<feature type="transmembrane region" description="Helical" evidence="1">
    <location>
        <begin position="189"/>
        <end position="213"/>
    </location>
</feature>
<dbReference type="AlphaFoldDB" id="G5GLJ1"/>
<dbReference type="eggNOG" id="COG3859">
    <property type="taxonomic scope" value="Bacteria"/>
</dbReference>
<dbReference type="RefSeq" id="WP_006691572.1">
    <property type="nucleotide sequence ID" value="NZ_JH376797.1"/>
</dbReference>
<dbReference type="InterPro" id="IPR012651">
    <property type="entry name" value="Thia_Transptr_ThiT"/>
</dbReference>
<dbReference type="OrthoDB" id="9795813at2"/>
<keyword evidence="3" id="KW-1185">Reference proteome</keyword>
<feature type="transmembrane region" description="Helical" evidence="1">
    <location>
        <begin position="29"/>
        <end position="50"/>
    </location>
</feature>
<dbReference type="PATRIC" id="fig|679201.3.peg.121"/>
<protein>
    <recommendedName>
        <fullName evidence="4">Proton-coupled thiamine transporter YuaJ</fullName>
    </recommendedName>
</protein>
<dbReference type="EMBL" id="ACZM01000002">
    <property type="protein sequence ID" value="EHG22494.1"/>
    <property type="molecule type" value="Genomic_DNA"/>
</dbReference>
<keyword evidence="1" id="KW-0472">Membrane</keyword>
<feature type="transmembrane region" description="Helical" evidence="1">
    <location>
        <begin position="62"/>
        <end position="81"/>
    </location>
</feature>
<feature type="transmembrane region" description="Helical" evidence="1">
    <location>
        <begin position="101"/>
        <end position="119"/>
    </location>
</feature>
<dbReference type="GO" id="GO:0015234">
    <property type="term" value="F:thiamine transmembrane transporter activity"/>
    <property type="evidence" value="ECO:0007669"/>
    <property type="project" value="InterPro"/>
</dbReference>
<dbReference type="STRING" id="679201.HMPREF9334_00121"/>
<name>G5GLJ1_9FIRM</name>
<dbReference type="HOGENOM" id="CLU_090959_0_0_9"/>
<keyword evidence="1" id="KW-1133">Transmembrane helix</keyword>
<reference evidence="2 3" key="1">
    <citation type="submission" date="2011-08" db="EMBL/GenBank/DDBJ databases">
        <title>The Genome Sequence of Selenomonas infelix ATCC 43532.</title>
        <authorList>
            <consortium name="The Broad Institute Genome Sequencing Platform"/>
            <person name="Earl A."/>
            <person name="Ward D."/>
            <person name="Feldgarden M."/>
            <person name="Gevers D."/>
            <person name="Izard J."/>
            <person name="Blanton J.M."/>
            <person name="Baranova O.V."/>
            <person name="Dewhirst F.E."/>
            <person name="Young S.K."/>
            <person name="Zeng Q."/>
            <person name="Gargeya S."/>
            <person name="Fitzgerald M."/>
            <person name="Haas B."/>
            <person name="Abouelleil A."/>
            <person name="Alvarado L."/>
            <person name="Arachchi H.M."/>
            <person name="Berlin A."/>
            <person name="Brown A."/>
            <person name="Chapman S.B."/>
            <person name="Chen Z."/>
            <person name="Dunbar C."/>
            <person name="Freedman E."/>
            <person name="Gearin G."/>
            <person name="Gellesch M."/>
            <person name="Goldberg J."/>
            <person name="Griggs A."/>
            <person name="Gujja S."/>
            <person name="Heiman D."/>
            <person name="Howarth C."/>
            <person name="Larson L."/>
            <person name="Lui A."/>
            <person name="MacDonald P.J.P."/>
            <person name="Montmayeur A."/>
            <person name="Murphy C."/>
            <person name="Neiman D."/>
            <person name="Pearson M."/>
            <person name="Priest M."/>
            <person name="Roberts A."/>
            <person name="Saif S."/>
            <person name="Shea T."/>
            <person name="Shenoy N."/>
            <person name="Sisk P."/>
            <person name="Stolte C."/>
            <person name="Sykes S."/>
            <person name="Wortman J."/>
            <person name="Nusbaum C."/>
            <person name="Birren B."/>
        </authorList>
    </citation>
    <scope>NUCLEOTIDE SEQUENCE [LARGE SCALE GENOMIC DNA]</scope>
    <source>
        <strain evidence="2 3">ATCC 43532</strain>
    </source>
</reference>
<dbReference type="Pfam" id="PF09515">
    <property type="entry name" value="Thia_YuaJ"/>
    <property type="match status" value="1"/>
</dbReference>
<dbReference type="NCBIfam" id="TIGR02357">
    <property type="entry name" value="ECF_ThiT_YuaJ"/>
    <property type="match status" value="1"/>
</dbReference>
<accession>G5GLJ1</accession>
<keyword evidence="1" id="KW-0812">Transmembrane</keyword>
<feature type="transmembrane region" description="Helical" evidence="1">
    <location>
        <begin position="156"/>
        <end position="177"/>
    </location>
</feature>
<comment type="caution">
    <text evidence="2">The sequence shown here is derived from an EMBL/GenBank/DDBJ whole genome shotgun (WGS) entry which is preliminary data.</text>
</comment>
<organism evidence="2 3">
    <name type="scientific">Selenomonas infelix ATCC 43532</name>
    <dbReference type="NCBI Taxonomy" id="679201"/>
    <lineage>
        <taxon>Bacteria</taxon>
        <taxon>Bacillati</taxon>
        <taxon>Bacillota</taxon>
        <taxon>Negativicutes</taxon>
        <taxon>Selenomonadales</taxon>
        <taxon>Selenomonadaceae</taxon>
        <taxon>Selenomonas</taxon>
    </lineage>
</organism>